<reference evidence="10 11" key="1">
    <citation type="submission" date="2019-08" db="EMBL/GenBank/DDBJ databases">
        <authorList>
            <person name="Alioto T."/>
            <person name="Alioto T."/>
            <person name="Gomez Garrido J."/>
        </authorList>
    </citation>
    <scope>NUCLEOTIDE SEQUENCE [LARGE SCALE GENOMIC DNA]</scope>
</reference>
<keyword evidence="4" id="KW-0507">mRNA processing</keyword>
<feature type="compositionally biased region" description="Pro residues" evidence="8">
    <location>
        <begin position="402"/>
        <end position="415"/>
    </location>
</feature>
<evidence type="ECO:0000313" key="10">
    <source>
        <dbReference type="EMBL" id="VVC26286.1"/>
    </source>
</evidence>
<feature type="compositionally biased region" description="Pro residues" evidence="8">
    <location>
        <begin position="303"/>
        <end position="332"/>
    </location>
</feature>
<dbReference type="GO" id="GO:0003723">
    <property type="term" value="F:RNA binding"/>
    <property type="evidence" value="ECO:0007669"/>
    <property type="project" value="UniProtKB-UniRule"/>
</dbReference>
<feature type="compositionally biased region" description="Polar residues" evidence="8">
    <location>
        <begin position="57"/>
        <end position="68"/>
    </location>
</feature>
<evidence type="ECO:0000256" key="3">
    <source>
        <dbReference type="ARBA" id="ARBA00016259"/>
    </source>
</evidence>
<feature type="region of interest" description="Disordered" evidence="8">
    <location>
        <begin position="172"/>
        <end position="195"/>
    </location>
</feature>
<comment type="subcellular location">
    <subcellularLocation>
        <location evidence="1">Nucleus</location>
    </subcellularLocation>
</comment>
<dbReference type="GO" id="GO:0005634">
    <property type="term" value="C:nucleus"/>
    <property type="evidence" value="ECO:0007669"/>
    <property type="project" value="UniProtKB-SubCell"/>
</dbReference>
<name>A0A5E4M2N0_9HEMI</name>
<evidence type="ECO:0000256" key="6">
    <source>
        <dbReference type="ARBA" id="ARBA00023242"/>
    </source>
</evidence>
<dbReference type="CDD" id="cd12643">
    <property type="entry name" value="RRM_CFIm68"/>
    <property type="match status" value="1"/>
</dbReference>
<evidence type="ECO:0000256" key="7">
    <source>
        <dbReference type="PROSITE-ProRule" id="PRU00176"/>
    </source>
</evidence>
<dbReference type="Proteomes" id="UP000325440">
    <property type="component" value="Unassembled WGS sequence"/>
</dbReference>
<keyword evidence="5 7" id="KW-0694">RNA-binding</keyword>
<dbReference type="InterPro" id="IPR057951">
    <property type="entry name" value="CPSF6/7_RSLD_N"/>
</dbReference>
<dbReference type="InterPro" id="IPR034769">
    <property type="entry name" value="CPSF6_RRM"/>
</dbReference>
<evidence type="ECO:0000256" key="2">
    <source>
        <dbReference type="ARBA" id="ARBA00006265"/>
    </source>
</evidence>
<feature type="compositionally biased region" description="Low complexity" evidence="8">
    <location>
        <begin position="274"/>
        <end position="302"/>
    </location>
</feature>
<dbReference type="InterPro" id="IPR012677">
    <property type="entry name" value="Nucleotide-bd_a/b_plait_sf"/>
</dbReference>
<dbReference type="InterPro" id="IPR034772">
    <property type="entry name" value="CPSF6/7"/>
</dbReference>
<feature type="compositionally biased region" description="Low complexity" evidence="8">
    <location>
        <begin position="69"/>
        <end position="79"/>
    </location>
</feature>
<evidence type="ECO:0000256" key="8">
    <source>
        <dbReference type="SAM" id="MobiDB-lite"/>
    </source>
</evidence>
<gene>
    <name evidence="10" type="ORF">CINCED_3A004791</name>
</gene>
<feature type="compositionally biased region" description="Basic residues" evidence="8">
    <location>
        <begin position="517"/>
        <end position="527"/>
    </location>
</feature>
<evidence type="ECO:0000256" key="5">
    <source>
        <dbReference type="ARBA" id="ARBA00022884"/>
    </source>
</evidence>
<organism evidence="10 11">
    <name type="scientific">Cinara cedri</name>
    <dbReference type="NCBI Taxonomy" id="506608"/>
    <lineage>
        <taxon>Eukaryota</taxon>
        <taxon>Metazoa</taxon>
        <taxon>Ecdysozoa</taxon>
        <taxon>Arthropoda</taxon>
        <taxon>Hexapoda</taxon>
        <taxon>Insecta</taxon>
        <taxon>Pterygota</taxon>
        <taxon>Neoptera</taxon>
        <taxon>Paraneoptera</taxon>
        <taxon>Hemiptera</taxon>
        <taxon>Sternorrhyncha</taxon>
        <taxon>Aphidomorpha</taxon>
        <taxon>Aphidoidea</taxon>
        <taxon>Aphididae</taxon>
        <taxon>Lachninae</taxon>
        <taxon>Cinara</taxon>
    </lineage>
</organism>
<accession>A0A5E4M2N0</accession>
<evidence type="ECO:0000259" key="9">
    <source>
        <dbReference type="PROSITE" id="PS50102"/>
    </source>
</evidence>
<dbReference type="GO" id="GO:0006397">
    <property type="term" value="P:mRNA processing"/>
    <property type="evidence" value="ECO:0007669"/>
    <property type="project" value="UniProtKB-KW"/>
</dbReference>
<dbReference type="AlphaFoldDB" id="A0A5E4M2N0"/>
<dbReference type="Gene3D" id="3.30.70.330">
    <property type="match status" value="1"/>
</dbReference>
<dbReference type="PANTHER" id="PTHR23204">
    <property type="entry name" value="CLEAVAGE AND POLYADENYLATION SPECIFIC FACTOR"/>
    <property type="match status" value="1"/>
</dbReference>
<feature type="compositionally biased region" description="Basic and acidic residues" evidence="8">
    <location>
        <begin position="528"/>
        <end position="586"/>
    </location>
</feature>
<feature type="domain" description="RRM" evidence="9">
    <location>
        <begin position="85"/>
        <end position="165"/>
    </location>
</feature>
<feature type="region of interest" description="Disordered" evidence="8">
    <location>
        <begin position="231"/>
        <end position="425"/>
    </location>
</feature>
<evidence type="ECO:0000313" key="11">
    <source>
        <dbReference type="Proteomes" id="UP000325440"/>
    </source>
</evidence>
<proteinExistence type="inferred from homology"/>
<protein>
    <recommendedName>
        <fullName evidence="3">Cleavage and polyadenylation specificity factor subunit 6</fullName>
    </recommendedName>
</protein>
<dbReference type="EMBL" id="CABPRJ010000029">
    <property type="protein sequence ID" value="VVC26286.1"/>
    <property type="molecule type" value="Genomic_DNA"/>
</dbReference>
<dbReference type="PROSITE" id="PS50102">
    <property type="entry name" value="RRM"/>
    <property type="match status" value="1"/>
</dbReference>
<dbReference type="Pfam" id="PF25524">
    <property type="entry name" value="RSLD_CPSF6"/>
    <property type="match status" value="1"/>
</dbReference>
<dbReference type="SMART" id="SM00360">
    <property type="entry name" value="RRM"/>
    <property type="match status" value="1"/>
</dbReference>
<feature type="region of interest" description="Disordered" evidence="8">
    <location>
        <begin position="500"/>
        <end position="647"/>
    </location>
</feature>
<dbReference type="OrthoDB" id="10065185at2759"/>
<comment type="similarity">
    <text evidence="2">Belongs to the RRM CPSF6/7 family.</text>
</comment>
<evidence type="ECO:0000256" key="4">
    <source>
        <dbReference type="ARBA" id="ARBA00022664"/>
    </source>
</evidence>
<dbReference type="Pfam" id="PF00076">
    <property type="entry name" value="RRM_1"/>
    <property type="match status" value="1"/>
</dbReference>
<feature type="compositionally biased region" description="Basic and acidic residues" evidence="8">
    <location>
        <begin position="500"/>
        <end position="516"/>
    </location>
</feature>
<feature type="compositionally biased region" description="Low complexity" evidence="8">
    <location>
        <begin position="185"/>
        <end position="195"/>
    </location>
</feature>
<feature type="compositionally biased region" description="Basic and acidic residues" evidence="8">
    <location>
        <begin position="612"/>
        <end position="647"/>
    </location>
</feature>
<dbReference type="InterPro" id="IPR035979">
    <property type="entry name" value="RBD_domain_sf"/>
</dbReference>
<feature type="region of interest" description="Disordered" evidence="8">
    <location>
        <begin position="43"/>
        <end position="79"/>
    </location>
</feature>
<feature type="compositionally biased region" description="Low complexity" evidence="8">
    <location>
        <begin position="231"/>
        <end position="248"/>
    </location>
</feature>
<dbReference type="InterPro" id="IPR000504">
    <property type="entry name" value="RRM_dom"/>
</dbReference>
<keyword evidence="6" id="KW-0539">Nucleus</keyword>
<dbReference type="SUPFAM" id="SSF54928">
    <property type="entry name" value="RNA-binding domain, RBD"/>
    <property type="match status" value="1"/>
</dbReference>
<sequence length="688" mass="76957">MTKMADGVDIDLYADDLEQDFAQEDFAGNDNVDLYDDVISGTNDSVQTRQPVDRPPSVNNQNSTPLVTNGSSNNISNNSTPGRRYQLYIGNLTWWTTDQDITDSVISIGVADFIEVKFFENRGNGQSKGFCVVTLGSEHSLRLVMERLPKKELHGQSPVVTFPTKQALLQFESQSKTRPPPPPNNQNMPTMGGMTRPPGGQVMQQPMRGGPMMSQPQGMMQQQGMRNRMQGMQGMQQPPQGMQPPMGMTNGHRMPLQPGGPMGLHQPGPPGPPGYQNQWNGPNQQMGPPRQGMQPQGPVGQPRGPPPGMFPPGQGPPRMGPPQGPQGPPGPGGPRGDWNRPPGMPTHQMAPPGTGFPSHQPGPMQGPPPGQGPVQMMQGGPGPAPAPHVNPAFFTTPSGAPQGPPGHPGYGPPNGPSSRPYMSNEMGMPEQELEEIMSRNRTVSSSAIARAVADAAAGEFSNAIETLVTAISLIKQSKVASDERCKILVSSLHDTLHGIETKSYSSRRERSRSPRDRLHRRSRRERTRSRERDYRDRSRERDRDRERERDRDKYVDRYYTSERDGDRDRERERDREYRERSREDSSVKASGRSRKITPPDVNESVPVSSKSRYYEDRYRERDRERDRDREREREREPTSSRRAVDPDRDIERDRDLLDINTSVAPLIHPFILYKYKFAQDCIHLCIHL</sequence>
<keyword evidence="11" id="KW-1185">Reference proteome</keyword>
<feature type="compositionally biased region" description="Low complexity" evidence="8">
    <location>
        <begin position="255"/>
        <end position="266"/>
    </location>
</feature>
<evidence type="ECO:0000256" key="1">
    <source>
        <dbReference type="ARBA" id="ARBA00004123"/>
    </source>
</evidence>